<dbReference type="InterPro" id="IPR003877">
    <property type="entry name" value="SPRY_dom"/>
</dbReference>
<keyword evidence="5 8" id="KW-0863">Zinc-finger</keyword>
<evidence type="ECO:0000256" key="2">
    <source>
        <dbReference type="ARBA" id="ARBA00012483"/>
    </source>
</evidence>
<evidence type="ECO:0000256" key="3">
    <source>
        <dbReference type="ARBA" id="ARBA00022679"/>
    </source>
</evidence>
<dbReference type="OrthoDB" id="258495at2759"/>
<dbReference type="InterPro" id="IPR043136">
    <property type="entry name" value="B30.2/SPRY_sf"/>
</dbReference>
<dbReference type="Gene3D" id="3.30.40.10">
    <property type="entry name" value="Zinc/RING finger domain, C3HC4 (zinc finger)"/>
    <property type="match status" value="1"/>
</dbReference>
<dbReference type="Pfam" id="PF25576">
    <property type="entry name" value="TPR_RNF123"/>
    <property type="match status" value="1"/>
</dbReference>
<evidence type="ECO:0000256" key="9">
    <source>
        <dbReference type="SAM" id="MobiDB-lite"/>
    </source>
</evidence>
<dbReference type="CDD" id="cd16541">
    <property type="entry name" value="RING-HC_RNF123"/>
    <property type="match status" value="1"/>
</dbReference>
<protein>
    <recommendedName>
        <fullName evidence="2">RING-type E3 ubiquitin transferase</fullName>
        <ecNumber evidence="2">2.3.2.27</ecNumber>
    </recommendedName>
</protein>
<feature type="domain" description="RING-type" evidence="10">
    <location>
        <begin position="1171"/>
        <end position="1209"/>
    </location>
</feature>
<evidence type="ECO:0000313" key="13">
    <source>
        <dbReference type="RefSeq" id="XP_022297009.1"/>
    </source>
</evidence>
<evidence type="ECO:0000259" key="10">
    <source>
        <dbReference type="PROSITE" id="PS50089"/>
    </source>
</evidence>
<dbReference type="Proteomes" id="UP000694844">
    <property type="component" value="Chromosome 8"/>
</dbReference>
<evidence type="ECO:0000256" key="7">
    <source>
        <dbReference type="ARBA" id="ARBA00022833"/>
    </source>
</evidence>
<dbReference type="GO" id="GO:0005737">
    <property type="term" value="C:cytoplasm"/>
    <property type="evidence" value="ECO:0007669"/>
    <property type="project" value="TreeGrafter"/>
</dbReference>
<evidence type="ECO:0000259" key="11">
    <source>
        <dbReference type="PROSITE" id="PS50188"/>
    </source>
</evidence>
<dbReference type="InterPro" id="IPR057987">
    <property type="entry name" value="TPR_RNF123/RKP"/>
</dbReference>
<dbReference type="GeneID" id="111106576"/>
<feature type="region of interest" description="Disordered" evidence="9">
    <location>
        <begin position="64"/>
        <end position="88"/>
    </location>
</feature>
<name>A0A8B8B2Z5_CRAVI</name>
<keyword evidence="7" id="KW-0862">Zinc</keyword>
<dbReference type="GO" id="GO:0008270">
    <property type="term" value="F:zinc ion binding"/>
    <property type="evidence" value="ECO:0007669"/>
    <property type="project" value="UniProtKB-KW"/>
</dbReference>
<dbReference type="SUPFAM" id="SSF57850">
    <property type="entry name" value="RING/U-box"/>
    <property type="match status" value="1"/>
</dbReference>
<feature type="domain" description="B30.2/SPRY" evidence="11">
    <location>
        <begin position="73"/>
        <end position="254"/>
    </location>
</feature>
<dbReference type="GO" id="GO:0016567">
    <property type="term" value="P:protein ubiquitination"/>
    <property type="evidence" value="ECO:0007669"/>
    <property type="project" value="UniProtKB-ARBA"/>
</dbReference>
<dbReference type="PROSITE" id="PS50188">
    <property type="entry name" value="B302_SPRY"/>
    <property type="match status" value="1"/>
</dbReference>
<dbReference type="SMART" id="SM00184">
    <property type="entry name" value="RING"/>
    <property type="match status" value="1"/>
</dbReference>
<evidence type="ECO:0000256" key="4">
    <source>
        <dbReference type="ARBA" id="ARBA00022723"/>
    </source>
</evidence>
<dbReference type="InterPro" id="IPR013320">
    <property type="entry name" value="ConA-like_dom_sf"/>
</dbReference>
<dbReference type="SMART" id="SM00449">
    <property type="entry name" value="SPRY"/>
    <property type="match status" value="1"/>
</dbReference>
<keyword evidence="6" id="KW-0833">Ubl conjugation pathway</keyword>
<sequence>MAEKRRSAANPPMTSGNTIKSEDSQTYDLLQHVFSEMTLSEEASAKPSTSLELENLQTNMEEMISEVREKSSQSPKKKNALPPLDGRIGPQEVVFDQRSMVTTMGLRLESDHLAVTSHSNFSTVRANCCVYRGKWMYEVMLWSKGVMQLGWCTIKCKFSYEDGVGDTKDSYSYDGSRLRKWNIKTQKYGEAWLAGDVITCALDCDNKTMTFYRNGKSMGEAFRNIKTGSGYAYFPAVSLSRNEHLRANFGATPLRYPIEGYEPLQAMPQEEVVKAQLLVGWLEKLINTLVEEDKHLMEVCGIDQDSSSIPPLPLGETRSKKSTAMLLSAHIFEKLAPLLKGPYVVECCLLPLMLKFCAMTTETNKTNPQIIKLLDLMWSIMQDHEIRPCMDNMMTSLLYNFYKTSPCTSDFSSQKTYLDLTLRVLQHAQTRRYLLLNVLFEKIKFPVLMHVKPPDDTGLEELVPTVWWATLENDEENPLPPSDEAERELQRKYNKYCQDLRVKVEELEDIQIEILKVLLTHSDPVDKKTSRMIFVEKLKAYLKSNNRLGKLQQVTTCPLSFFHRLVQAVRFYWDDFQSADPSRFVLSQDAFIPIHEFWVDSRELSELQRCGGLVSHLNRVLGGEVNKCQGLQIDKEGKPVRNPDVSKDYPPMEMPSGNSLMELLDVIVLLYHLSSHAQISKMCSLRDNLKEFVSSLRDTEMKLDVCPSDRADMQEELKRALDVFQEKYEELARQMAWLISVVYSSRKQQDVAWLLRVTLRTVEKASLYGQLFQYIPEFYVETVTKAMYALHSYFHPIVNIEELEDYDELRKNFGLFLVRHFADARIVNSDLRDNIVQALACFICYPKSLKSLENLSLDIKENMMRSLIAPYESRSWAQTNWILVRIWKGCGFGFRYTHLSHLVPSKVQPTEFGAASLQKPWPSQDLQQIFRGLLLREKEAATRFLDTLINQLNWSFSEFIGLMQEIQQRVSRVELRILEARTLKICATCFEIAVCLMRVLEMVVCVAPETVLDFSRDSAELLLERLIQLLCHVLNRVTTRSGVFCSVISHSIQGLEMVLHYPIMAVTVGILNQLVMKAPEKSQKKVISCLLSDPAFQVATLEFTLGVPLPQTAATSVPKGKKDKEKTFNFEKCEEMSEEEIQAVRDLISCIKQKQENFQEVSENIREEDLCTICYANSISAVFRPCGHKSCRTCISHQMMGKKECFFCKIIITAVDDLQGHQILTNNMAGT</sequence>
<dbReference type="Pfam" id="PF00622">
    <property type="entry name" value="SPRY"/>
    <property type="match status" value="1"/>
</dbReference>
<accession>A0A8B8B2Z5</accession>
<dbReference type="Pfam" id="PF13920">
    <property type="entry name" value="zf-C3HC4_3"/>
    <property type="match status" value="1"/>
</dbReference>
<dbReference type="PROSITE" id="PS50089">
    <property type="entry name" value="ZF_RING_2"/>
    <property type="match status" value="1"/>
</dbReference>
<dbReference type="FunFam" id="3.30.40.10:FF:000133">
    <property type="entry name" value="E3 ubiquitin-protein ligase RNF123"/>
    <property type="match status" value="1"/>
</dbReference>
<evidence type="ECO:0000256" key="6">
    <source>
        <dbReference type="ARBA" id="ARBA00022786"/>
    </source>
</evidence>
<dbReference type="PANTHER" id="PTHR13363">
    <property type="entry name" value="RING FINGER AND SRY DOMAIN-CONTAINING"/>
    <property type="match status" value="1"/>
</dbReference>
<dbReference type="AlphaFoldDB" id="A0A8B8B2Z5"/>
<gene>
    <name evidence="13" type="primary">LOC111106576</name>
</gene>
<dbReference type="InterPro" id="IPR045129">
    <property type="entry name" value="RNF123/RKP/RSPRY1"/>
</dbReference>
<feature type="region of interest" description="Disordered" evidence="9">
    <location>
        <begin position="1"/>
        <end position="24"/>
    </location>
</feature>
<keyword evidence="12" id="KW-1185">Reference proteome</keyword>
<dbReference type="RefSeq" id="XP_022297009.1">
    <property type="nucleotide sequence ID" value="XM_022441301.1"/>
</dbReference>
<keyword evidence="3" id="KW-0808">Transferase</keyword>
<evidence type="ECO:0000256" key="8">
    <source>
        <dbReference type="PROSITE-ProRule" id="PRU00175"/>
    </source>
</evidence>
<comment type="catalytic activity">
    <reaction evidence="1">
        <text>S-ubiquitinyl-[E2 ubiquitin-conjugating enzyme]-L-cysteine + [acceptor protein]-L-lysine = [E2 ubiquitin-conjugating enzyme]-L-cysteine + N(6)-ubiquitinyl-[acceptor protein]-L-lysine.</text>
        <dbReference type="EC" id="2.3.2.27"/>
    </reaction>
</comment>
<dbReference type="InterPro" id="IPR001870">
    <property type="entry name" value="B30.2/SPRY"/>
</dbReference>
<dbReference type="KEGG" id="cvn:111106576"/>
<organism evidence="12 13">
    <name type="scientific">Crassostrea virginica</name>
    <name type="common">Eastern oyster</name>
    <dbReference type="NCBI Taxonomy" id="6565"/>
    <lineage>
        <taxon>Eukaryota</taxon>
        <taxon>Metazoa</taxon>
        <taxon>Spiralia</taxon>
        <taxon>Lophotrochozoa</taxon>
        <taxon>Mollusca</taxon>
        <taxon>Bivalvia</taxon>
        <taxon>Autobranchia</taxon>
        <taxon>Pteriomorphia</taxon>
        <taxon>Ostreida</taxon>
        <taxon>Ostreoidea</taxon>
        <taxon>Ostreidae</taxon>
        <taxon>Crassostrea</taxon>
    </lineage>
</organism>
<dbReference type="InterPro" id="IPR013083">
    <property type="entry name" value="Znf_RING/FYVE/PHD"/>
</dbReference>
<evidence type="ECO:0000313" key="12">
    <source>
        <dbReference type="Proteomes" id="UP000694844"/>
    </source>
</evidence>
<dbReference type="PANTHER" id="PTHR13363:SF5">
    <property type="entry name" value="E3 UBIQUITIN-PROTEIN LIGASE RNF123"/>
    <property type="match status" value="1"/>
</dbReference>
<dbReference type="InterPro" id="IPR001841">
    <property type="entry name" value="Znf_RING"/>
</dbReference>
<feature type="compositionally biased region" description="Polar residues" evidence="9">
    <location>
        <begin position="12"/>
        <end position="24"/>
    </location>
</feature>
<proteinExistence type="predicted"/>
<dbReference type="SUPFAM" id="SSF49899">
    <property type="entry name" value="Concanavalin A-like lectins/glucanases"/>
    <property type="match status" value="1"/>
</dbReference>
<dbReference type="Gene3D" id="2.60.120.920">
    <property type="match status" value="1"/>
</dbReference>
<dbReference type="EC" id="2.3.2.27" evidence="2"/>
<reference evidence="13" key="1">
    <citation type="submission" date="2025-08" db="UniProtKB">
        <authorList>
            <consortium name="RefSeq"/>
        </authorList>
    </citation>
    <scope>IDENTIFICATION</scope>
    <source>
        <tissue evidence="13">Whole sample</tissue>
    </source>
</reference>
<evidence type="ECO:0000256" key="5">
    <source>
        <dbReference type="ARBA" id="ARBA00022771"/>
    </source>
</evidence>
<dbReference type="GO" id="GO:0051603">
    <property type="term" value="P:proteolysis involved in protein catabolic process"/>
    <property type="evidence" value="ECO:0007669"/>
    <property type="project" value="TreeGrafter"/>
</dbReference>
<dbReference type="GO" id="GO:0061630">
    <property type="term" value="F:ubiquitin protein ligase activity"/>
    <property type="evidence" value="ECO:0007669"/>
    <property type="project" value="UniProtKB-EC"/>
</dbReference>
<keyword evidence="4" id="KW-0479">Metal-binding</keyword>
<evidence type="ECO:0000256" key="1">
    <source>
        <dbReference type="ARBA" id="ARBA00000900"/>
    </source>
</evidence>